<protein>
    <recommendedName>
        <fullName evidence="7">Cilia- and flagella-associated protein 45</fullName>
    </recommendedName>
</protein>
<dbReference type="Pfam" id="PF13868">
    <property type="entry name" value="TPH"/>
    <property type="match status" value="1"/>
</dbReference>
<dbReference type="InterPro" id="IPR043597">
    <property type="entry name" value="TPH_dom"/>
</dbReference>
<evidence type="ECO:0000256" key="5">
    <source>
        <dbReference type="ARBA" id="ARBA00023273"/>
    </source>
</evidence>
<keyword evidence="5" id="KW-0966">Cell projection</keyword>
<keyword evidence="10" id="KW-1133">Transmembrane helix</keyword>
<name>A0A8S1JQ28_PARPR</name>
<keyword evidence="10" id="KW-0472">Membrane</keyword>
<feature type="transmembrane region" description="Helical" evidence="10">
    <location>
        <begin position="198"/>
        <end position="224"/>
    </location>
</feature>
<gene>
    <name evidence="12" type="ORF">PPRIM_AZ9-3.1.T0060343</name>
</gene>
<keyword evidence="2" id="KW-0282">Flagellum</keyword>
<proteinExistence type="inferred from homology"/>
<dbReference type="OMA" id="INTREYF"/>
<dbReference type="AlphaFoldDB" id="A0A8S1JQ28"/>
<dbReference type="PANTHER" id="PTHR15504">
    <property type="entry name" value="NASOPHARYNGEAL EPITHELIUM SPECIFIC PROTEIN 1"/>
    <property type="match status" value="1"/>
</dbReference>
<dbReference type="PANTHER" id="PTHR15504:SF0">
    <property type="entry name" value="CILIA- AND FLAGELLA-ASSOCIATED PROTEIN 45"/>
    <property type="match status" value="1"/>
</dbReference>
<dbReference type="InterPro" id="IPR033253">
    <property type="entry name" value="CFAP45"/>
</dbReference>
<evidence type="ECO:0000313" key="13">
    <source>
        <dbReference type="Proteomes" id="UP000688137"/>
    </source>
</evidence>
<dbReference type="EMBL" id="CAJJDM010000003">
    <property type="protein sequence ID" value="CAD8044261.1"/>
    <property type="molecule type" value="Genomic_DNA"/>
</dbReference>
<comment type="subcellular location">
    <subcellularLocation>
        <location evidence="1">Cell projection</location>
        <location evidence="1">Cilium</location>
        <location evidence="1">Flagellum</location>
    </subcellularLocation>
</comment>
<evidence type="ECO:0000256" key="7">
    <source>
        <dbReference type="ARBA" id="ARBA00034142"/>
    </source>
</evidence>
<evidence type="ECO:0000259" key="11">
    <source>
        <dbReference type="Pfam" id="PF13868"/>
    </source>
</evidence>
<feature type="region of interest" description="Disordered" evidence="9">
    <location>
        <begin position="720"/>
        <end position="742"/>
    </location>
</feature>
<feature type="coiled-coil region" evidence="8">
    <location>
        <begin position="368"/>
        <end position="395"/>
    </location>
</feature>
<dbReference type="GO" id="GO:0031514">
    <property type="term" value="C:motile cilium"/>
    <property type="evidence" value="ECO:0007669"/>
    <property type="project" value="UniProtKB-SubCell"/>
</dbReference>
<reference evidence="12" key="1">
    <citation type="submission" date="2021-01" db="EMBL/GenBank/DDBJ databases">
        <authorList>
            <consortium name="Genoscope - CEA"/>
            <person name="William W."/>
        </authorList>
    </citation>
    <scope>NUCLEOTIDE SEQUENCE</scope>
</reference>
<comment type="caution">
    <text evidence="12">The sequence shown here is derived from an EMBL/GenBank/DDBJ whole genome shotgun (WGS) entry which is preliminary data.</text>
</comment>
<accession>A0A8S1JQ28</accession>
<evidence type="ECO:0000313" key="12">
    <source>
        <dbReference type="EMBL" id="CAD8044261.1"/>
    </source>
</evidence>
<comment type="similarity">
    <text evidence="6">Belongs to the CFAP45 family.</text>
</comment>
<evidence type="ECO:0000256" key="10">
    <source>
        <dbReference type="SAM" id="Phobius"/>
    </source>
</evidence>
<keyword evidence="4" id="KW-0969">Cilium</keyword>
<evidence type="ECO:0000256" key="9">
    <source>
        <dbReference type="SAM" id="MobiDB-lite"/>
    </source>
</evidence>
<evidence type="ECO:0000256" key="8">
    <source>
        <dbReference type="SAM" id="Coils"/>
    </source>
</evidence>
<keyword evidence="10" id="KW-0812">Transmembrane</keyword>
<feature type="domain" description="Trichohyalin-plectin-homology" evidence="11">
    <location>
        <begin position="424"/>
        <end position="771"/>
    </location>
</feature>
<keyword evidence="3 8" id="KW-0175">Coiled coil</keyword>
<evidence type="ECO:0000256" key="6">
    <source>
        <dbReference type="ARBA" id="ARBA00034116"/>
    </source>
</evidence>
<evidence type="ECO:0000256" key="1">
    <source>
        <dbReference type="ARBA" id="ARBA00004230"/>
    </source>
</evidence>
<keyword evidence="13" id="KW-1185">Reference proteome</keyword>
<evidence type="ECO:0000256" key="4">
    <source>
        <dbReference type="ARBA" id="ARBA00023069"/>
    </source>
</evidence>
<evidence type="ECO:0000256" key="3">
    <source>
        <dbReference type="ARBA" id="ARBA00023054"/>
    </source>
</evidence>
<evidence type="ECO:0000256" key="2">
    <source>
        <dbReference type="ARBA" id="ARBA00022846"/>
    </source>
</evidence>
<organism evidence="12 13">
    <name type="scientific">Paramecium primaurelia</name>
    <dbReference type="NCBI Taxonomy" id="5886"/>
    <lineage>
        <taxon>Eukaryota</taxon>
        <taxon>Sar</taxon>
        <taxon>Alveolata</taxon>
        <taxon>Ciliophora</taxon>
        <taxon>Intramacronucleata</taxon>
        <taxon>Oligohymenophorea</taxon>
        <taxon>Peniculida</taxon>
        <taxon>Parameciidae</taxon>
        <taxon>Paramecium</taxon>
    </lineage>
</organism>
<sequence length="787" mass="94124">MKQFLPETQRGFVDEECEILAREGLRTLVLTQEINTREYFEGWKQKYEQAQFIENKRIRNQYLILGITGVEDKLQEDVSATLENIKDVGINVWMLTGDKIETAICRAISSGIKSATQEICLLKEIIDEETLLKKLKQFETKINQLLVIDGTSLQTAFKKEEDVVKKFLPVYKSLQRNRDLNQKTFLIQCWKATYQGTIIMILALLLYQNVFLFIETAAFTSLIITEYCMSFSELLIFHHISLIHFNNWFHYILCVIHGSDSRNPSNWRIGVPYLYIYYIIQTIFEKQWYIIDIIYSQNSKLSGKIKKAPVVEEIQSKPRTEEQIQSVVKNVRNGDVSNPEVVLIGEAELQRMKNNAIITTKEEQLYQKKLLEEQKEKQMAAAKAKKQKMLQMEEEKKKQVPLSTQQEEDKVVKDSLIARAAEIMNEQMDDVKEMNKMVMYAKCVTVRDKQLQEKKELHEQYKVQEKRKDLMMEIERLKSIKYHEEKDKHRKIEQKHGHDIIIEQIKERELIRLKDKEEQEREGQIMLKQIKQLQQEEQQKAMQKKITQQKVQEEILEANDRAILVKEKRKLEEREEEEMIVKYNLQKAQKEAELLEEQRRIKEEKEREVQRLREMQEKAQDRQAELDALRAKRAMEQNERQAREKERKEAEWKMKLNHEVQEARKLQQFEKQERLEEQARLERDEFQRVIQKQKQERENELKLHHEKEALVKKHADELRKQISLNEEKRKQEERDKLEEGKKIRDKMLNEKKLLENIKETKLKTLNDNAIPDKYKAELSRKKINILI</sequence>
<dbReference type="Proteomes" id="UP000688137">
    <property type="component" value="Unassembled WGS sequence"/>
</dbReference>